<dbReference type="EMBL" id="FIGH01000001">
    <property type="protein sequence ID" value="CYU35668.1"/>
    <property type="molecule type" value="Genomic_DNA"/>
</dbReference>
<proteinExistence type="predicted"/>
<reference evidence="3 4" key="1">
    <citation type="submission" date="2016-02" db="EMBL/GenBank/DDBJ databases">
        <authorList>
            <consortium name="Pathogen Informatics"/>
        </authorList>
    </citation>
    <scope>NUCLEOTIDE SEQUENCE [LARGE SCALE GENOMIC DNA]</scope>
    <source>
        <strain evidence="2 3">LSS27</strain>
        <strain evidence="1 4">LSS30</strain>
    </source>
</reference>
<accession>A0A0Z8D243</accession>
<evidence type="ECO:0000313" key="3">
    <source>
        <dbReference type="Proteomes" id="UP000073390"/>
    </source>
</evidence>
<organism evidence="1 4">
    <name type="scientific">Streptococcus suis</name>
    <dbReference type="NCBI Taxonomy" id="1307"/>
    <lineage>
        <taxon>Bacteria</taxon>
        <taxon>Bacillati</taxon>
        <taxon>Bacillota</taxon>
        <taxon>Bacilli</taxon>
        <taxon>Lactobacillales</taxon>
        <taxon>Streptococcaceae</taxon>
        <taxon>Streptococcus</taxon>
    </lineage>
</organism>
<dbReference type="Proteomes" id="UP000074664">
    <property type="component" value="Unassembled WGS sequence"/>
</dbReference>
<protein>
    <submittedName>
        <fullName evidence="1">Uncharacterized protein</fullName>
    </submittedName>
</protein>
<evidence type="ECO:0000313" key="1">
    <source>
        <dbReference type="EMBL" id="CYU35668.1"/>
    </source>
</evidence>
<dbReference type="RefSeq" id="WP_044753917.1">
    <property type="nucleotide sequence ID" value="NZ_CEDH01000048.1"/>
</dbReference>
<comment type="caution">
    <text evidence="1">The sequence shown here is derived from an EMBL/GenBank/DDBJ whole genome shotgun (WGS) entry which is preliminary data.</text>
</comment>
<dbReference type="Proteomes" id="UP000073390">
    <property type="component" value="Unassembled WGS sequence"/>
</dbReference>
<dbReference type="EMBL" id="FIGB01000006">
    <property type="protein sequence ID" value="CYU77840.1"/>
    <property type="molecule type" value="Genomic_DNA"/>
</dbReference>
<name>A0A0Z8D243_STRSU</name>
<evidence type="ECO:0000313" key="4">
    <source>
        <dbReference type="Proteomes" id="UP000074664"/>
    </source>
</evidence>
<evidence type="ECO:0000313" key="2">
    <source>
        <dbReference type="EMBL" id="CYU77840.1"/>
    </source>
</evidence>
<dbReference type="AlphaFoldDB" id="A0A0Z8D243"/>
<sequence>MSNHVENKKDVNLIVAYKLGDRYNGEILARSVLYAHYFHAINNGDKVLFTVKTENVTKVGKKKQLGQLIMTLGDFSDCSIADINDFDEFQNNMPNSSYQNSSQFNTNQEIIANHTWFELSNLKWLTTSNLAQFKNVNTGKDFTESLSGQSCRIYVL</sequence>
<gene>
    <name evidence="2" type="ORF">ERS132389_01752</name>
    <name evidence="1" type="ORF">ERS132392_00398</name>
</gene>